<keyword evidence="2" id="KW-0274">FAD</keyword>
<dbReference type="Gene3D" id="3.30.70.2740">
    <property type="match status" value="1"/>
</dbReference>
<dbReference type="SUPFAM" id="SSF55103">
    <property type="entry name" value="FAD-linked oxidases, C-terminal domain"/>
    <property type="match status" value="1"/>
</dbReference>
<dbReference type="SUPFAM" id="SSF56176">
    <property type="entry name" value="FAD-binding/transporter-associated domain-like"/>
    <property type="match status" value="1"/>
</dbReference>
<dbReference type="GO" id="GO:0071949">
    <property type="term" value="F:FAD binding"/>
    <property type="evidence" value="ECO:0007669"/>
    <property type="project" value="InterPro"/>
</dbReference>
<evidence type="ECO:0000313" key="5">
    <source>
        <dbReference type="Proteomes" id="UP000095237"/>
    </source>
</evidence>
<accession>A0A1E5IGV6</accession>
<dbReference type="InterPro" id="IPR016164">
    <property type="entry name" value="FAD-linked_Oxase-like_C"/>
</dbReference>
<feature type="domain" description="FAD-binding PCMH-type" evidence="3">
    <location>
        <begin position="26"/>
        <end position="242"/>
    </location>
</feature>
<keyword evidence="5" id="KW-1185">Reference proteome</keyword>
<evidence type="ECO:0000313" key="4">
    <source>
        <dbReference type="EMBL" id="OEG69644.1"/>
    </source>
</evidence>
<name>A0A1E5IGV6_ENDTX</name>
<dbReference type="GO" id="GO:0003824">
    <property type="term" value="F:catalytic activity"/>
    <property type="evidence" value="ECO:0007669"/>
    <property type="project" value="InterPro"/>
</dbReference>
<protein>
    <recommendedName>
        <fullName evidence="3">FAD-binding PCMH-type domain-containing protein</fullName>
    </recommendedName>
</protein>
<comment type="caution">
    <text evidence="4">The sequence shown here is derived from an EMBL/GenBank/DDBJ whole genome shotgun (WGS) entry which is preliminary data.</text>
</comment>
<gene>
    <name evidence="4" type="ORF">ATZ36_08340</name>
</gene>
<dbReference type="InterPro" id="IPR016169">
    <property type="entry name" value="FAD-bd_PCMH_sub2"/>
</dbReference>
<dbReference type="InterPro" id="IPR006094">
    <property type="entry name" value="Oxid_FAD_bind_N"/>
</dbReference>
<proteinExistence type="predicted"/>
<dbReference type="InterPro" id="IPR051914">
    <property type="entry name" value="FAD-linked_OxidoTrans_Type4"/>
</dbReference>
<dbReference type="Gene3D" id="3.30.465.10">
    <property type="match status" value="1"/>
</dbReference>
<dbReference type="PROSITE" id="PS51387">
    <property type="entry name" value="FAD_PCMH"/>
    <property type="match status" value="1"/>
</dbReference>
<evidence type="ECO:0000256" key="1">
    <source>
        <dbReference type="ARBA" id="ARBA00022630"/>
    </source>
</evidence>
<dbReference type="AlphaFoldDB" id="A0A1E5IGV6"/>
<dbReference type="Proteomes" id="UP000095237">
    <property type="component" value="Unassembled WGS sequence"/>
</dbReference>
<dbReference type="Pfam" id="PF01565">
    <property type="entry name" value="FAD_binding_4"/>
    <property type="match status" value="1"/>
</dbReference>
<dbReference type="EMBL" id="LNVX01000619">
    <property type="protein sequence ID" value="OEG69644.1"/>
    <property type="molecule type" value="Genomic_DNA"/>
</dbReference>
<dbReference type="InterPro" id="IPR036318">
    <property type="entry name" value="FAD-bd_PCMH-like_sf"/>
</dbReference>
<dbReference type="Pfam" id="PF02913">
    <property type="entry name" value="FAD-oxidase_C"/>
    <property type="match status" value="1"/>
</dbReference>
<dbReference type="InterPro" id="IPR016166">
    <property type="entry name" value="FAD-bd_PCMH"/>
</dbReference>
<dbReference type="InterPro" id="IPR004113">
    <property type="entry name" value="FAD-bd_oxidored_4_C"/>
</dbReference>
<evidence type="ECO:0000259" key="3">
    <source>
        <dbReference type="PROSITE" id="PS51387"/>
    </source>
</evidence>
<dbReference type="PANTHER" id="PTHR42934:SF2">
    <property type="entry name" value="GLYCOLATE OXIDASE SUBUNIT GLCD"/>
    <property type="match status" value="1"/>
</dbReference>
<keyword evidence="1" id="KW-0285">Flavoprotein</keyword>
<reference evidence="4 5" key="1">
    <citation type="submission" date="2015-11" db="EMBL/GenBank/DDBJ databases">
        <title>Evidence for parallel genomic evolution in an endosymbiosis of termite gut flagellates.</title>
        <authorList>
            <person name="Zheng H."/>
        </authorList>
    </citation>
    <scope>NUCLEOTIDE SEQUENCE [LARGE SCALE GENOMIC DNA]</scope>
    <source>
        <strain evidence="4 5">CET450</strain>
    </source>
</reference>
<dbReference type="PANTHER" id="PTHR42934">
    <property type="entry name" value="GLYCOLATE OXIDASE SUBUNIT GLCD"/>
    <property type="match status" value="1"/>
</dbReference>
<sequence length="515" mass="57576">MLRENKVIIKRDKDIIQNYFEDNSGVIGSSADFVAVAETEDDISGFLVEMSKSKTPVTVAGALTGNTASGLAFGGSVLSLEKLNNISEIKEIDDKNALITVQAGAKIRDIKLEAFSRGWMYPPDPTEKNASIGGNISTNASGGRGFKFGVTRDYIKALKVVFSDGSQSYIERGKYFADKSGRITFDTNKGKKYILLPKYHLPAIKNVTGYYNYPATDLTDVFIGSDGTLCVIVKAVLKLIPHFKEVFGGIIFFESRNSAYEFVNKIKIISKNTEKENLKDSISAMSLEYFDKNALFMIKNDYPVIPENIEAGIMFEQDIYEDNFDILMEKWVGAISASGIDLGKVWFASNLAQQEEFRVFRHRIPERVNEIVRKNKIPKSGTDFAVPEGKLPEIVDFCDSEFKKSGIFNLTFGHIGENHLHANIIASNKEEYKRCRRICADIAQKSVELGGTVSAEHGIGKLKHILLEKMLGEKGFKEMAKFKKSLDESGILGQDNIFSKNYIQQVQWLSKKTKR</sequence>
<evidence type="ECO:0000256" key="2">
    <source>
        <dbReference type="ARBA" id="ARBA00022827"/>
    </source>
</evidence>
<organism evidence="4 5">
    <name type="scientific">Endomicrobium trichonymphae</name>
    <dbReference type="NCBI Taxonomy" id="1408204"/>
    <lineage>
        <taxon>Bacteria</taxon>
        <taxon>Pseudomonadati</taxon>
        <taxon>Elusimicrobiota</taxon>
        <taxon>Endomicrobiia</taxon>
        <taxon>Endomicrobiales</taxon>
        <taxon>Endomicrobiaceae</taxon>
        <taxon>Candidatus Endomicrobiellum</taxon>
    </lineage>
</organism>